<evidence type="ECO:0000313" key="2">
    <source>
        <dbReference type="Proteomes" id="UP000297391"/>
    </source>
</evidence>
<keyword evidence="2" id="KW-1185">Reference proteome</keyword>
<name>A0A4Z0AG74_9PSED</name>
<organism evidence="1 2">
    <name type="scientific">Pseudomonas kairouanensis</name>
    <dbReference type="NCBI Taxonomy" id="2293832"/>
    <lineage>
        <taxon>Bacteria</taxon>
        <taxon>Pseudomonadati</taxon>
        <taxon>Pseudomonadota</taxon>
        <taxon>Gammaproteobacteria</taxon>
        <taxon>Pseudomonadales</taxon>
        <taxon>Pseudomonadaceae</taxon>
        <taxon>Pseudomonas</taxon>
    </lineage>
</organism>
<sequence>MSQTQARDITLEIGTKEFTFTLTPQDVTKYFNAMTANNKVAPSFNLLSSTVLPAEKAGLRELLANPVMTMQVAGALLEEYSPDVEIIVKKPLSTLSA</sequence>
<dbReference type="AlphaFoldDB" id="A0A4Z0AG74"/>
<proteinExistence type="predicted"/>
<dbReference type="EMBL" id="QUZU01000039">
    <property type="protein sequence ID" value="TFY85762.1"/>
    <property type="molecule type" value="Genomic_DNA"/>
</dbReference>
<dbReference type="RefSeq" id="WP_135291462.1">
    <property type="nucleotide sequence ID" value="NZ_QUZU01000039.1"/>
</dbReference>
<comment type="caution">
    <text evidence="1">The sequence shown here is derived from an EMBL/GenBank/DDBJ whole genome shotgun (WGS) entry which is preliminary data.</text>
</comment>
<dbReference type="InterPro" id="IPR024406">
    <property type="entry name" value="TAC-10"/>
</dbReference>
<reference evidence="1 2" key="1">
    <citation type="journal article" date="2019" name="Syst. Appl. Microbiol.">
        <title>New species of pathogenic Pseudomonas isolated from citrus in Tunisia: Proposal of Pseudomonas kairouanensis sp. nov. and Pseudomonas nabeulensis sp. nov.</title>
        <authorList>
            <person name="Oueslati M."/>
            <person name="Mulet M."/>
            <person name="Gomila M."/>
            <person name="Berge O."/>
            <person name="Hajlaoui M.R."/>
            <person name="Lalucat J."/>
            <person name="Sadfi-Zouaoui N."/>
            <person name="Garcia-Valdes E."/>
        </authorList>
    </citation>
    <scope>NUCLEOTIDE SEQUENCE [LARGE SCALE GENOMIC DNA]</scope>
    <source>
        <strain evidence="1 2">KC12</strain>
    </source>
</reference>
<evidence type="ECO:0000313" key="1">
    <source>
        <dbReference type="EMBL" id="TFY85762.1"/>
    </source>
</evidence>
<gene>
    <name evidence="1" type="ORF">DYL59_24315</name>
</gene>
<dbReference type="Pfam" id="PF10963">
    <property type="entry name" value="Phage_TAC_10"/>
    <property type="match status" value="1"/>
</dbReference>
<protein>
    <recommendedName>
        <fullName evidence="3">Phage tail assembly chaperone</fullName>
    </recommendedName>
</protein>
<evidence type="ECO:0008006" key="3">
    <source>
        <dbReference type="Google" id="ProtNLM"/>
    </source>
</evidence>
<dbReference type="OrthoDB" id="5908298at2"/>
<accession>A0A4Z0AG74</accession>
<dbReference type="Proteomes" id="UP000297391">
    <property type="component" value="Unassembled WGS sequence"/>
</dbReference>